<dbReference type="Gene3D" id="3.90.640.10">
    <property type="entry name" value="Actin, Chain A, domain 4"/>
    <property type="match status" value="1"/>
</dbReference>
<reference evidence="8" key="1">
    <citation type="journal article" date="2023" name="G3 (Bethesda)">
        <title>A reference genome for the long-term kleptoplast-retaining sea slug Elysia crispata morphotype clarki.</title>
        <authorList>
            <person name="Eastman K.E."/>
            <person name="Pendleton A.L."/>
            <person name="Shaikh M.A."/>
            <person name="Suttiyut T."/>
            <person name="Ogas R."/>
            <person name="Tomko P."/>
            <person name="Gavelis G."/>
            <person name="Widhalm J.R."/>
            <person name="Wisecaver J.H."/>
        </authorList>
    </citation>
    <scope>NUCLEOTIDE SEQUENCE</scope>
    <source>
        <strain evidence="8">ECLA1</strain>
    </source>
</reference>
<dbReference type="PROSITE" id="PS00297">
    <property type="entry name" value="HSP70_1"/>
    <property type="match status" value="1"/>
</dbReference>
<comment type="similarity">
    <text evidence="2 7">Belongs to the heat shock protein 70 family.</text>
</comment>
<dbReference type="SUPFAM" id="SSF53067">
    <property type="entry name" value="Actin-like ATPase domain"/>
    <property type="match status" value="2"/>
</dbReference>
<dbReference type="CDD" id="cd10241">
    <property type="entry name" value="ASKHA_NBD_HSP70_BiP"/>
    <property type="match status" value="1"/>
</dbReference>
<organism evidence="8 9">
    <name type="scientific">Elysia crispata</name>
    <name type="common">lettuce slug</name>
    <dbReference type="NCBI Taxonomy" id="231223"/>
    <lineage>
        <taxon>Eukaryota</taxon>
        <taxon>Metazoa</taxon>
        <taxon>Spiralia</taxon>
        <taxon>Lophotrochozoa</taxon>
        <taxon>Mollusca</taxon>
        <taxon>Gastropoda</taxon>
        <taxon>Heterobranchia</taxon>
        <taxon>Euthyneura</taxon>
        <taxon>Panpulmonata</taxon>
        <taxon>Sacoglossa</taxon>
        <taxon>Placobranchoidea</taxon>
        <taxon>Plakobranchidae</taxon>
        <taxon>Elysia</taxon>
    </lineage>
</organism>
<dbReference type="SUPFAM" id="SSF100920">
    <property type="entry name" value="Heat shock protein 70kD (HSP70), peptide-binding domain"/>
    <property type="match status" value="1"/>
</dbReference>
<evidence type="ECO:0000256" key="2">
    <source>
        <dbReference type="ARBA" id="ARBA00007381"/>
    </source>
</evidence>
<dbReference type="InterPro" id="IPR018181">
    <property type="entry name" value="Heat_shock_70_CS"/>
</dbReference>
<dbReference type="PROSITE" id="PS00329">
    <property type="entry name" value="HSP70_2"/>
    <property type="match status" value="1"/>
</dbReference>
<evidence type="ECO:0000313" key="8">
    <source>
        <dbReference type="EMBL" id="KAK3765896.1"/>
    </source>
</evidence>
<dbReference type="InterPro" id="IPR029047">
    <property type="entry name" value="HSP70_peptide-bd_sf"/>
</dbReference>
<evidence type="ECO:0000256" key="6">
    <source>
        <dbReference type="ARBA" id="ARBA00022840"/>
    </source>
</evidence>
<dbReference type="Proteomes" id="UP001283361">
    <property type="component" value="Unassembled WGS sequence"/>
</dbReference>
<evidence type="ECO:0000256" key="1">
    <source>
        <dbReference type="ARBA" id="ARBA00004319"/>
    </source>
</evidence>
<keyword evidence="4 7" id="KW-0547">Nucleotide-binding</keyword>
<dbReference type="Gene3D" id="1.20.1270.10">
    <property type="match status" value="1"/>
</dbReference>
<keyword evidence="3" id="KW-0732">Signal</keyword>
<dbReference type="InterPro" id="IPR013126">
    <property type="entry name" value="Hsp_70_fam"/>
</dbReference>
<dbReference type="InterPro" id="IPR043129">
    <property type="entry name" value="ATPase_NBD"/>
</dbReference>
<evidence type="ECO:0000256" key="3">
    <source>
        <dbReference type="ARBA" id="ARBA00022729"/>
    </source>
</evidence>
<accession>A0AAE0ZC01</accession>
<comment type="subcellular location">
    <subcellularLocation>
        <location evidence="1">Endoplasmic reticulum lumen</location>
    </subcellularLocation>
</comment>
<dbReference type="Pfam" id="PF00012">
    <property type="entry name" value="HSP70"/>
    <property type="match status" value="1"/>
</dbReference>
<dbReference type="InterPro" id="IPR029048">
    <property type="entry name" value="HSP70_C_sf"/>
</dbReference>
<evidence type="ECO:0000256" key="7">
    <source>
        <dbReference type="RuleBase" id="RU003322"/>
    </source>
</evidence>
<dbReference type="GO" id="GO:0005524">
    <property type="term" value="F:ATP binding"/>
    <property type="evidence" value="ECO:0007669"/>
    <property type="project" value="UniProtKB-KW"/>
</dbReference>
<dbReference type="PANTHER" id="PTHR19375">
    <property type="entry name" value="HEAT SHOCK PROTEIN 70KDA"/>
    <property type="match status" value="1"/>
</dbReference>
<dbReference type="PROSITE" id="PS01036">
    <property type="entry name" value="HSP70_3"/>
    <property type="match status" value="1"/>
</dbReference>
<dbReference type="InterPro" id="IPR042050">
    <property type="entry name" value="BIP_NBD"/>
</dbReference>
<sequence length="682" mass="74944">MLLRVKAWGPHSTRVNMKSHHQNHKAMAALASVMIVSLFLPLAVSGEAKHNLDNSVPTIGIDLGTTYSCVGVYQNQHVEIIPNEQGNRITPSYVAFTPEGIRLIGDAAKNQLTSNPQNTIFDVKRLIGRTWDDPAVQKDIKNFPFKVVEKHNKPYVQVEVSGKERLFSPEEISAMVLSKMKDVASEYLGKNVTSAVITVPAYFNDAQRKATVDAGRIAGLDVKRILNEPTAASLAYGVEKSSKDSEKTVLVYDLGGGTFDVSLLTIDWEVYEVEATNGDTHLGGEDFDQVVVKYLLKAVKKATGHDISSNNKALQKLRRETEKAKRALSSQHQVKVEIDDLVGGQDFSHTLSRAKFEELNADLFRSTLAPVRAALKDAGVKPSDVDEIILVGGSTRIPKIQELVKEFFHGKEPARGINPDESVAYGAAIQAWVLDGSPGAEGASPLVINVNPLTLGIETTGGVMAPIINRNSEIPTVKSQIFSTAADNQESVTIQVFEGERPMTKDNHHLGRFDLSGLKKAPRGVPQIQVTFQIDVNGILRVTATDKDTGRENNIAIDKSDTSLSPEEVDRMIKEAEEFAEEDKKVKERVDTRASLEGLAYSTRKQVNDLGEKVGQTISQEEAEAVSEACDKTLAWLEKNSEADFEELQEERTKLEGIIHPVMSKLYESRDSAQGNQEHEEL</sequence>
<evidence type="ECO:0000256" key="4">
    <source>
        <dbReference type="ARBA" id="ARBA00022741"/>
    </source>
</evidence>
<gene>
    <name evidence="8" type="ORF">RRG08_002142</name>
</gene>
<dbReference type="AlphaFoldDB" id="A0AAE0ZC01"/>
<protein>
    <submittedName>
        <fullName evidence="8">Uncharacterized protein</fullName>
    </submittedName>
</protein>
<name>A0AAE0ZC01_9GAST</name>
<dbReference type="Gene3D" id="3.30.420.40">
    <property type="match status" value="2"/>
</dbReference>
<dbReference type="FunFam" id="3.90.640.10:FF:000153">
    <property type="entry name" value="Endoplasmic reticulum chaperone BiP"/>
    <property type="match status" value="1"/>
</dbReference>
<evidence type="ECO:0000256" key="5">
    <source>
        <dbReference type="ARBA" id="ARBA00022824"/>
    </source>
</evidence>
<dbReference type="PRINTS" id="PR00301">
    <property type="entry name" value="HEATSHOCK70"/>
</dbReference>
<dbReference type="Gene3D" id="2.60.34.10">
    <property type="entry name" value="Substrate Binding Domain Of DNAk, Chain A, domain 1"/>
    <property type="match status" value="1"/>
</dbReference>
<dbReference type="EMBL" id="JAWDGP010004263">
    <property type="protein sequence ID" value="KAK3765896.1"/>
    <property type="molecule type" value="Genomic_DNA"/>
</dbReference>
<dbReference type="GO" id="GO:0005788">
    <property type="term" value="C:endoplasmic reticulum lumen"/>
    <property type="evidence" value="ECO:0007669"/>
    <property type="project" value="UniProtKB-SubCell"/>
</dbReference>
<dbReference type="FunFam" id="2.60.34.10:FF:000014">
    <property type="entry name" value="Chaperone protein DnaK HSP70"/>
    <property type="match status" value="1"/>
</dbReference>
<keyword evidence="9" id="KW-1185">Reference proteome</keyword>
<dbReference type="NCBIfam" id="NF001413">
    <property type="entry name" value="PRK00290.1"/>
    <property type="match status" value="1"/>
</dbReference>
<keyword evidence="5" id="KW-0256">Endoplasmic reticulum</keyword>
<dbReference type="FunFam" id="3.30.420.40:FF:000026">
    <property type="entry name" value="Heat shock protein 70"/>
    <property type="match status" value="1"/>
</dbReference>
<proteinExistence type="inferred from homology"/>
<comment type="caution">
    <text evidence="8">The sequence shown here is derived from an EMBL/GenBank/DDBJ whole genome shotgun (WGS) entry which is preliminary data.</text>
</comment>
<dbReference type="SUPFAM" id="SSF100934">
    <property type="entry name" value="Heat shock protein 70kD (HSP70), C-terminal subdomain"/>
    <property type="match status" value="1"/>
</dbReference>
<keyword evidence="6 7" id="KW-0067">ATP-binding</keyword>
<dbReference type="GO" id="GO:0140662">
    <property type="term" value="F:ATP-dependent protein folding chaperone"/>
    <property type="evidence" value="ECO:0007669"/>
    <property type="project" value="InterPro"/>
</dbReference>
<evidence type="ECO:0000313" key="9">
    <source>
        <dbReference type="Proteomes" id="UP001283361"/>
    </source>
</evidence>